<evidence type="ECO:0000313" key="2">
    <source>
        <dbReference type="Proteomes" id="UP000028401"/>
    </source>
</evidence>
<evidence type="ECO:0000313" key="1">
    <source>
        <dbReference type="EMBL" id="KEY62382.1"/>
    </source>
</evidence>
<dbReference type="Proteomes" id="UP000028401">
    <property type="component" value="Unassembled WGS sequence"/>
</dbReference>
<sequence length="263" mass="29823">MKNLTFTVTLSDFGLEIHLPSEARLLLLEQNNARFDLNNDELFFLLKKGQIKMIANDLELIPKLEFDKVVILNVKAYELDANYLTQYLVNLAEEAGINLRDKAEPLKIPNNIEKACATYADEFLSALGAFGIKLEKKKAFSPKAQHRWKKGLSEIEFFVKRPDSQATIIWRKSNELVIKAGAKIAESGGMKSDGTPGLAYRFTQTLREEQKENWDPKTFITTADIVLKSVNEVGHFLYFAGTNSWLQLVDKEGRSIHELSVVQ</sequence>
<proteinExistence type="predicted"/>
<comment type="caution">
    <text evidence="1">The sequence shown here is derived from an EMBL/GenBank/DDBJ whole genome shotgun (WGS) entry which is preliminary data.</text>
</comment>
<organism evidence="1 2">
    <name type="scientific">Lactococcus cremoris subsp. cremoris GE214</name>
    <dbReference type="NCBI Taxonomy" id="1415168"/>
    <lineage>
        <taxon>Bacteria</taxon>
        <taxon>Bacillati</taxon>
        <taxon>Bacillota</taxon>
        <taxon>Bacilli</taxon>
        <taxon>Lactobacillales</taxon>
        <taxon>Streptococcaceae</taxon>
        <taxon>Lactococcus</taxon>
        <taxon>Lactococcus cremoris subsp. cremoris</taxon>
    </lineage>
</organism>
<gene>
    <name evidence="1" type="ORF">U725_01545</name>
</gene>
<dbReference type="AlphaFoldDB" id="A0A084AAQ3"/>
<dbReference type="EMBL" id="AZSI01000048">
    <property type="protein sequence ID" value="KEY62382.1"/>
    <property type="molecule type" value="Genomic_DNA"/>
</dbReference>
<dbReference type="PATRIC" id="fig|1415168.3.peg.1615"/>
<reference evidence="1 2" key="1">
    <citation type="submission" date="2014-06" db="EMBL/GenBank/DDBJ databases">
        <title>Draft genome sequence of the putrescine producing strain Lactococcus lactis subsp cremoris GE214.</title>
        <authorList>
            <person name="Ladero V."/>
            <person name="Linares D.M."/>
            <person name="del Rio B."/>
            <person name="Mayo B."/>
            <person name="Martin M.C."/>
            <person name="Fernandez M."/>
            <person name="Alvarez M.A."/>
        </authorList>
    </citation>
    <scope>NUCLEOTIDE SEQUENCE [LARGE SCALE GENOMIC DNA]</scope>
    <source>
        <strain evidence="1 2">GE214</strain>
    </source>
</reference>
<protein>
    <submittedName>
        <fullName evidence="1">Uncharacterized protein</fullName>
    </submittedName>
</protein>
<dbReference type="RefSeq" id="WP_011675351.1">
    <property type="nucleotide sequence ID" value="NZ_AZSI01000048.1"/>
</dbReference>
<accession>A0A084AAQ3</accession>
<name>A0A084AAQ3_LACLC</name>